<protein>
    <submittedName>
        <fullName evidence="5">Amino acid/amide ABC transporter substrate-binding protein (HAAT family)</fullName>
    </submittedName>
</protein>
<dbReference type="InterPro" id="IPR028082">
    <property type="entry name" value="Peripla_BP_I"/>
</dbReference>
<evidence type="ECO:0000256" key="1">
    <source>
        <dbReference type="ARBA" id="ARBA00010062"/>
    </source>
</evidence>
<evidence type="ECO:0000256" key="2">
    <source>
        <dbReference type="ARBA" id="ARBA00022729"/>
    </source>
</evidence>
<dbReference type="InterPro" id="IPR028081">
    <property type="entry name" value="Leu-bd"/>
</dbReference>
<proteinExistence type="inferred from homology"/>
<gene>
    <name evidence="5" type="ORF">C7389_101580</name>
</gene>
<dbReference type="SUPFAM" id="SSF53822">
    <property type="entry name" value="Periplasmic binding protein-like I"/>
    <property type="match status" value="1"/>
</dbReference>
<dbReference type="AlphaFoldDB" id="A0A4R6EFX3"/>
<dbReference type="OrthoDB" id="5290698at2"/>
<dbReference type="InterPro" id="IPR051010">
    <property type="entry name" value="BCAA_transport"/>
</dbReference>
<dbReference type="PANTHER" id="PTHR30483:SF38">
    <property type="entry name" value="BLR7848 PROTEIN"/>
    <property type="match status" value="1"/>
</dbReference>
<comment type="similarity">
    <text evidence="1">Belongs to the leucine-binding protein family.</text>
</comment>
<dbReference type="PANTHER" id="PTHR30483">
    <property type="entry name" value="LEUCINE-SPECIFIC-BINDING PROTEIN"/>
    <property type="match status" value="1"/>
</dbReference>
<evidence type="ECO:0000259" key="4">
    <source>
        <dbReference type="Pfam" id="PF13458"/>
    </source>
</evidence>
<dbReference type="CDD" id="cd06333">
    <property type="entry name" value="PBP1_ABC_RPA1789-like"/>
    <property type="match status" value="1"/>
</dbReference>
<name>A0A4R6EFX3_9RHOO</name>
<dbReference type="EMBL" id="SNVV01000001">
    <property type="protein sequence ID" value="TDN57194.1"/>
    <property type="molecule type" value="Genomic_DNA"/>
</dbReference>
<evidence type="ECO:0000313" key="6">
    <source>
        <dbReference type="Proteomes" id="UP000295129"/>
    </source>
</evidence>
<dbReference type="Proteomes" id="UP000295129">
    <property type="component" value="Unassembled WGS sequence"/>
</dbReference>
<evidence type="ECO:0000256" key="3">
    <source>
        <dbReference type="SAM" id="SignalP"/>
    </source>
</evidence>
<evidence type="ECO:0000313" key="5">
    <source>
        <dbReference type="EMBL" id="TDN57194.1"/>
    </source>
</evidence>
<keyword evidence="6" id="KW-1185">Reference proteome</keyword>
<accession>A0A4R6EFX3</accession>
<feature type="domain" description="Leucine-binding protein" evidence="4">
    <location>
        <begin position="25"/>
        <end position="360"/>
    </location>
</feature>
<feature type="signal peptide" evidence="3">
    <location>
        <begin position="1"/>
        <end position="23"/>
    </location>
</feature>
<dbReference type="Pfam" id="PF13458">
    <property type="entry name" value="Peripla_BP_6"/>
    <property type="match status" value="1"/>
</dbReference>
<feature type="chain" id="PRO_5020583885" evidence="3">
    <location>
        <begin position="24"/>
        <end position="382"/>
    </location>
</feature>
<comment type="caution">
    <text evidence="5">The sequence shown here is derived from an EMBL/GenBank/DDBJ whole genome shotgun (WGS) entry which is preliminary data.</text>
</comment>
<dbReference type="Gene3D" id="3.40.50.2300">
    <property type="match status" value="2"/>
</dbReference>
<keyword evidence="2 3" id="KW-0732">Signal</keyword>
<sequence length="382" mass="40113">MKFRRLAVATVVASLFASGAALADLTVGITVSATGPASALGAPQKNTVALLPATVGGEKVNWIVLDDATDPTQASKNAKKLAEENKVDVLVGSSTVSNTIAVTEIAVESKTPLLGLGPVASLAPEKEHWLFRMPQHNRIMAGAIADDMAANGVKTIGVIGFADPYGESFMAEMKKAAEAKGIQLTINEKFNRADTSVMGQAMKLIAAKPDAILIVSSGTPSALPHSTLVERGYKGRIYQTHGAIGRDVLRVGGKALEGGIFVTGPIVVGDQLADSNPMKAVIANYVKLYEAKYGAGSVGPQGAHLWDAYLILDAAVPVALKKAKPGTPEFRAALRDAIENTKNVVGVHGVFNMSPTDHFGHDERARVLVKVENGSYKLLRSE</sequence>
<reference evidence="5 6" key="1">
    <citation type="submission" date="2019-03" db="EMBL/GenBank/DDBJ databases">
        <title>Genomic Encyclopedia of Type Strains, Phase IV (KMG-IV): sequencing the most valuable type-strain genomes for metagenomic binning, comparative biology and taxonomic classification.</title>
        <authorList>
            <person name="Goeker M."/>
        </authorList>
    </citation>
    <scope>NUCLEOTIDE SEQUENCE [LARGE SCALE GENOMIC DNA]</scope>
    <source>
        <strain evidence="5 6">DSM 12121</strain>
    </source>
</reference>
<organism evidence="5 6">
    <name type="scientific">Azoarcus indigens</name>
    <dbReference type="NCBI Taxonomy" id="29545"/>
    <lineage>
        <taxon>Bacteria</taxon>
        <taxon>Pseudomonadati</taxon>
        <taxon>Pseudomonadota</taxon>
        <taxon>Betaproteobacteria</taxon>
        <taxon>Rhodocyclales</taxon>
        <taxon>Zoogloeaceae</taxon>
        <taxon>Azoarcus</taxon>
    </lineage>
</organism>